<dbReference type="Proteomes" id="UP000321933">
    <property type="component" value="Unassembled WGS sequence"/>
</dbReference>
<dbReference type="AlphaFoldDB" id="A0A5C8ZX00"/>
<dbReference type="OrthoDB" id="9780241at2"/>
<dbReference type="PANTHER" id="PTHR12110">
    <property type="entry name" value="HYDROXYPYRUVATE ISOMERASE"/>
    <property type="match status" value="1"/>
</dbReference>
<evidence type="ECO:0000313" key="2">
    <source>
        <dbReference type="EMBL" id="TXS93113.1"/>
    </source>
</evidence>
<feature type="domain" description="Xylose isomerase-like TIM barrel" evidence="1">
    <location>
        <begin position="24"/>
        <end position="261"/>
    </location>
</feature>
<dbReference type="Pfam" id="PF01261">
    <property type="entry name" value="AP_endonuc_2"/>
    <property type="match status" value="1"/>
</dbReference>
<dbReference type="PANTHER" id="PTHR12110:SF41">
    <property type="entry name" value="INOSOSE DEHYDRATASE"/>
    <property type="match status" value="1"/>
</dbReference>
<dbReference type="Gene3D" id="3.20.20.150">
    <property type="entry name" value="Divalent-metal-dependent TIM barrel enzymes"/>
    <property type="match status" value="1"/>
</dbReference>
<dbReference type="InterPro" id="IPR050312">
    <property type="entry name" value="IolE/XylAMocC-like"/>
</dbReference>
<keyword evidence="2" id="KW-0413">Isomerase</keyword>
<protein>
    <submittedName>
        <fullName evidence="2">Sugar phosphate isomerase/epimerase</fullName>
    </submittedName>
</protein>
<dbReference type="RefSeq" id="WP_148063049.1">
    <property type="nucleotide sequence ID" value="NZ_VRYZ01000002.1"/>
</dbReference>
<proteinExistence type="predicted"/>
<keyword evidence="3" id="KW-1185">Reference proteome</keyword>
<dbReference type="EMBL" id="VRYZ01000002">
    <property type="protein sequence ID" value="TXS93113.1"/>
    <property type="molecule type" value="Genomic_DNA"/>
</dbReference>
<sequence>MSIGVGVNAWVWQSPFARESVCLIERAATMGFDAFTIPVEAPELIDVEAIKAVHADFPLRLYVSGAFSPDRDLTHPDTLVRKNALDYIHRTLAICEQLGVKHLVGPAYSATGKRRKIPRQQRDREWGLAVQGLTQAGHMAADHGVVLAIEPLNRFETDLVNTAAQVKQLISDIGLPSVRIHLDTFHMHIEEQSVYEAICTAGKDLVYVDASESDRGTPGKGQVHWHEVARALRDIGYQGDCIIESFTPDCEAIADAAAIWRPLAPTQDALAGEGVAFLQALFAKEEATGQPQPY</sequence>
<evidence type="ECO:0000313" key="3">
    <source>
        <dbReference type="Proteomes" id="UP000321933"/>
    </source>
</evidence>
<evidence type="ECO:0000259" key="1">
    <source>
        <dbReference type="Pfam" id="PF01261"/>
    </source>
</evidence>
<dbReference type="InterPro" id="IPR013022">
    <property type="entry name" value="Xyl_isomerase-like_TIM-brl"/>
</dbReference>
<dbReference type="SUPFAM" id="SSF51658">
    <property type="entry name" value="Xylose isomerase-like"/>
    <property type="match status" value="1"/>
</dbReference>
<organism evidence="2 3">
    <name type="scientific">Parahaliea aestuarii</name>
    <dbReference type="NCBI Taxonomy" id="1852021"/>
    <lineage>
        <taxon>Bacteria</taxon>
        <taxon>Pseudomonadati</taxon>
        <taxon>Pseudomonadota</taxon>
        <taxon>Gammaproteobacteria</taxon>
        <taxon>Cellvibrionales</taxon>
        <taxon>Halieaceae</taxon>
        <taxon>Parahaliea</taxon>
    </lineage>
</organism>
<dbReference type="InterPro" id="IPR036237">
    <property type="entry name" value="Xyl_isomerase-like_sf"/>
</dbReference>
<name>A0A5C8ZX00_9GAMM</name>
<dbReference type="GO" id="GO:0016853">
    <property type="term" value="F:isomerase activity"/>
    <property type="evidence" value="ECO:0007669"/>
    <property type="project" value="UniProtKB-KW"/>
</dbReference>
<reference evidence="2 3" key="1">
    <citation type="submission" date="2019-08" db="EMBL/GenBank/DDBJ databases">
        <title>Parahaliea maris sp. nov., isolated from the surface seawater.</title>
        <authorList>
            <person name="Liu Y."/>
        </authorList>
    </citation>
    <scope>NUCLEOTIDE SEQUENCE [LARGE SCALE GENOMIC DNA]</scope>
    <source>
        <strain evidence="2 3">S2-26</strain>
    </source>
</reference>
<comment type="caution">
    <text evidence="2">The sequence shown here is derived from an EMBL/GenBank/DDBJ whole genome shotgun (WGS) entry which is preliminary data.</text>
</comment>
<accession>A0A5C8ZX00</accession>
<gene>
    <name evidence="2" type="ORF">FVW59_04435</name>
</gene>